<evidence type="ECO:0000259" key="1">
    <source>
        <dbReference type="Pfam" id="PF12697"/>
    </source>
</evidence>
<sequence length="275" mass="29708">MPYATLPAGTLHYRDTGTGRPLVFLHGLLQDGRVWNDVVDRLSGDVRCIVPDLPLGAHRTAMSPAADLSVTGVAGVVAGLIEHLGLRDVTLVGNDTGGAVAQLVVATRPDLLGRLVLTDCEAFGNVPPVIFRPLTVAARLGLLPVVLSALRIRALRALPTGYGWLTGGPLPHSLIDDWIAAYYRDAGVRRDTRRFVASLGDRSLLTRVAGEMAGFPGPSLIVWGADDRLFPPAHADRLGRLLHDARVEMVASSRTWVMVDQPDRTADLIRRFVRE</sequence>
<dbReference type="Pfam" id="PF12697">
    <property type="entry name" value="Abhydrolase_6"/>
    <property type="match status" value="1"/>
</dbReference>
<comment type="caution">
    <text evidence="2">The sequence shown here is derived from an EMBL/GenBank/DDBJ whole genome shotgun (WGS) entry which is preliminary data.</text>
</comment>
<dbReference type="AlphaFoldDB" id="A0A2T0KKR0"/>
<protein>
    <submittedName>
        <fullName evidence="2">Pimeloyl-ACP methyl ester carboxylesterase</fullName>
    </submittedName>
</protein>
<organism evidence="2 3">
    <name type="scientific">Actinoplanes italicus</name>
    <dbReference type="NCBI Taxonomy" id="113567"/>
    <lineage>
        <taxon>Bacteria</taxon>
        <taxon>Bacillati</taxon>
        <taxon>Actinomycetota</taxon>
        <taxon>Actinomycetes</taxon>
        <taxon>Micromonosporales</taxon>
        <taxon>Micromonosporaceae</taxon>
        <taxon>Actinoplanes</taxon>
    </lineage>
</organism>
<dbReference type="InterPro" id="IPR000073">
    <property type="entry name" value="AB_hydrolase_1"/>
</dbReference>
<dbReference type="InterPro" id="IPR050266">
    <property type="entry name" value="AB_hydrolase_sf"/>
</dbReference>
<dbReference type="Gene3D" id="3.40.50.1820">
    <property type="entry name" value="alpha/beta hydrolase"/>
    <property type="match status" value="1"/>
</dbReference>
<dbReference type="SUPFAM" id="SSF53474">
    <property type="entry name" value="alpha/beta-Hydrolases"/>
    <property type="match status" value="1"/>
</dbReference>
<feature type="domain" description="AB hydrolase-1" evidence="1">
    <location>
        <begin position="22"/>
        <end position="267"/>
    </location>
</feature>
<keyword evidence="3" id="KW-1185">Reference proteome</keyword>
<proteinExistence type="predicted"/>
<dbReference type="RefSeq" id="WP_170153744.1">
    <property type="nucleotide sequence ID" value="NZ_BOMO01000018.1"/>
</dbReference>
<dbReference type="Proteomes" id="UP000239415">
    <property type="component" value="Unassembled WGS sequence"/>
</dbReference>
<dbReference type="EMBL" id="PVMZ01000002">
    <property type="protein sequence ID" value="PRX24231.1"/>
    <property type="molecule type" value="Genomic_DNA"/>
</dbReference>
<evidence type="ECO:0000313" key="3">
    <source>
        <dbReference type="Proteomes" id="UP000239415"/>
    </source>
</evidence>
<gene>
    <name evidence="2" type="ORF">CLV67_1023</name>
</gene>
<dbReference type="PRINTS" id="PR00111">
    <property type="entry name" value="ABHYDROLASE"/>
</dbReference>
<dbReference type="InterPro" id="IPR029058">
    <property type="entry name" value="AB_hydrolase_fold"/>
</dbReference>
<accession>A0A2T0KKR0</accession>
<name>A0A2T0KKR0_9ACTN</name>
<dbReference type="PANTHER" id="PTHR43798">
    <property type="entry name" value="MONOACYLGLYCEROL LIPASE"/>
    <property type="match status" value="1"/>
</dbReference>
<reference evidence="2 3" key="1">
    <citation type="submission" date="2018-03" db="EMBL/GenBank/DDBJ databases">
        <title>Genomic Encyclopedia of Archaeal and Bacterial Type Strains, Phase II (KMG-II): from individual species to whole genera.</title>
        <authorList>
            <person name="Goeker M."/>
        </authorList>
    </citation>
    <scope>NUCLEOTIDE SEQUENCE [LARGE SCALE GENOMIC DNA]</scope>
    <source>
        <strain evidence="2 3">DSM 43146</strain>
    </source>
</reference>
<evidence type="ECO:0000313" key="2">
    <source>
        <dbReference type="EMBL" id="PRX24231.1"/>
    </source>
</evidence>
<dbReference type="GO" id="GO:0003824">
    <property type="term" value="F:catalytic activity"/>
    <property type="evidence" value="ECO:0007669"/>
    <property type="project" value="UniProtKB-ARBA"/>
</dbReference>